<reference evidence="2" key="1">
    <citation type="submission" date="2021-03" db="EMBL/GenBank/DDBJ databases">
        <title>Genome of Cognatishimia sp. F0-27.</title>
        <authorList>
            <person name="Ping X."/>
        </authorList>
    </citation>
    <scope>NUCLEOTIDE SEQUENCE [LARGE SCALE GENOMIC DNA]</scope>
    <source>
        <strain evidence="2">E313</strain>
    </source>
</reference>
<dbReference type="InterPro" id="IPR044925">
    <property type="entry name" value="His-Me_finger_sf"/>
</dbReference>
<dbReference type="Gene3D" id="3.90.75.20">
    <property type="match status" value="1"/>
</dbReference>
<proteinExistence type="predicted"/>
<dbReference type="RefSeq" id="WP_227477983.1">
    <property type="nucleotide sequence ID" value="NZ_JAFMPT010000024.1"/>
</dbReference>
<reference evidence="2" key="2">
    <citation type="submission" date="2023-07" db="EMBL/GenBank/DDBJ databases">
        <title>Genome of Winogradskyella sp. E313.</title>
        <authorList>
            <person name="Zhou Y."/>
        </authorList>
    </citation>
    <scope>NUCLEOTIDE SEQUENCE [LARGE SCALE GENOMIC DNA]</scope>
    <source>
        <strain evidence="2">E313</strain>
    </source>
</reference>
<sequence>MTYNNIQNLRHERWKTVRFDETIHPEENYHISNYGRLVRIKNGEAHLFKPYIMNGYPYFRVKKIEHKKFKTFYLHKVIAESFLEQGDGVCVIHLDYDKCNNHVDNLKWATKREKELHQFKNTKYIEAVKNKNKAYAKLTENNVRLIKKMINDPDRRTRLKIIAKRFGITTMQLRRIKTGENWGDVPSL</sequence>
<keyword evidence="1" id="KW-0540">Nuclease</keyword>
<name>A0ABS8EQK9_9FLAO</name>
<keyword evidence="1" id="KW-0255">Endonuclease</keyword>
<dbReference type="Proteomes" id="UP000778797">
    <property type="component" value="Unassembled WGS sequence"/>
</dbReference>
<evidence type="ECO:0000313" key="1">
    <source>
        <dbReference type="EMBL" id="MCC1485491.1"/>
    </source>
</evidence>
<dbReference type="EMBL" id="JAFMPT010000024">
    <property type="protein sequence ID" value="MCC1485491.1"/>
    <property type="molecule type" value="Genomic_DNA"/>
</dbReference>
<organism evidence="1 2">
    <name type="scientific">Winogradskyella immobilis</name>
    <dbReference type="NCBI Taxonomy" id="2816852"/>
    <lineage>
        <taxon>Bacteria</taxon>
        <taxon>Pseudomonadati</taxon>
        <taxon>Bacteroidota</taxon>
        <taxon>Flavobacteriia</taxon>
        <taxon>Flavobacteriales</taxon>
        <taxon>Flavobacteriaceae</taxon>
        <taxon>Winogradskyella</taxon>
    </lineage>
</organism>
<protein>
    <submittedName>
        <fullName evidence="1">HNH endonuclease</fullName>
    </submittedName>
</protein>
<evidence type="ECO:0000313" key="2">
    <source>
        <dbReference type="Proteomes" id="UP000778797"/>
    </source>
</evidence>
<keyword evidence="2" id="KW-1185">Reference proteome</keyword>
<keyword evidence="1" id="KW-0378">Hydrolase</keyword>
<accession>A0ABS8EQK9</accession>
<gene>
    <name evidence="1" type="ORF">J1C55_12870</name>
</gene>
<dbReference type="SUPFAM" id="SSF54060">
    <property type="entry name" value="His-Me finger endonucleases"/>
    <property type="match status" value="1"/>
</dbReference>
<dbReference type="GO" id="GO:0004519">
    <property type="term" value="F:endonuclease activity"/>
    <property type="evidence" value="ECO:0007669"/>
    <property type="project" value="UniProtKB-KW"/>
</dbReference>
<comment type="caution">
    <text evidence="1">The sequence shown here is derived from an EMBL/GenBank/DDBJ whole genome shotgun (WGS) entry which is preliminary data.</text>
</comment>